<dbReference type="KEGG" id="hro:HELRODRAFT_113444"/>
<keyword evidence="4 6" id="KW-0694">RNA-binding</keyword>
<evidence type="ECO:0000256" key="2">
    <source>
        <dbReference type="ARBA" id="ARBA00010624"/>
    </source>
</evidence>
<dbReference type="SMART" id="SM01027">
    <property type="entry name" value="Beta-Casp"/>
    <property type="match status" value="1"/>
</dbReference>
<dbReference type="Gene3D" id="3.60.15.10">
    <property type="entry name" value="Ribonuclease Z/Hydroxyacylglutathione hydrolase-like"/>
    <property type="match status" value="1"/>
</dbReference>
<dbReference type="PANTHER" id="PTHR45922">
    <property type="entry name" value="CLEAVAGE AND POLYADENYLATION SPECIFICITY FACTOR SUBUNIT 2"/>
    <property type="match status" value="1"/>
</dbReference>
<dbReference type="InParanoid" id="T1EFS5"/>
<evidence type="ECO:0000256" key="3">
    <source>
        <dbReference type="ARBA" id="ARBA00022664"/>
    </source>
</evidence>
<feature type="region of interest" description="Disordered" evidence="7">
    <location>
        <begin position="649"/>
        <end position="681"/>
    </location>
</feature>
<sequence length="772" mass="88391">MTSIIKMTAFSGADDDGPPCYMLQVDEFKFLLDCGWDASFKMAPIENLKRHIPQIDAVLISHPDTLHLGALPYLVGKLGLKCPMYSTVPVNKMGQLFMYDLYLSHDINEDFDLFSLDDIDVAFERITQLKYNQSCYLKSSSGSGLQITPLPAGYMIGGTIWKIVKDGEEAIVYGVDYNHKKERHLNGCSFEHAVRPHLFITDTYNAYYSQTKRVTRDEELYNTLIKTLRNDGNVLVCIDTAGRVLEVSHLLDQLWKNQDSGLTAYSLVMLNRVAYNVIDFAKSQVEWMSEKIMKAFESQRTNPFQFKFLQICHTLQELAKIPEPKVVLASPCDLEYGFTRDLFVQWCGNPNNCIILTNRSTPGSLARTLYENPNPKTISLEIKRKVKLEGRELDEMKENKSLNDDDDYTYDDVKLEELDASYDSDSGEEEERVETLWHKNKFDLHVRHEKILNIRHFKKAQYVYPFREEKMKFDAYGTFVDPKLFAFADGQNAMNNAKVLKGRKNTEIKGCLYTADVHKCIRSTETLEIQSKIVFIDFEGRSDGESIKSIISKVKPRQLILVRGNKKNTTRLVDEWQSHVMQGGRVLIPRTNEVLDATTDRHIYQVKLKDSVVSALKFSHVKDVEITWLDAQLDMTKYQSDTTTTSINIKKEKRRDDSDNRDMDVDDGSNDPMDVDDDGRDVDDDVMPALVPLAPNLVEKHSAIFINIPRLSDFKQYVISQGVQAEMSGGVLICNNKVAVKKNELGMILLEGTVCDDYYKVRQCLYEQFIIL</sequence>
<dbReference type="Pfam" id="PF16661">
    <property type="entry name" value="Lactamase_B_6"/>
    <property type="match status" value="1"/>
</dbReference>
<dbReference type="STRING" id="6412.T1EFS5"/>
<evidence type="ECO:0000313" key="11">
    <source>
        <dbReference type="Proteomes" id="UP000015101"/>
    </source>
</evidence>
<dbReference type="Pfam" id="PF07521">
    <property type="entry name" value="RMMBL"/>
    <property type="match status" value="1"/>
</dbReference>
<evidence type="ECO:0000256" key="1">
    <source>
        <dbReference type="ARBA" id="ARBA00004123"/>
    </source>
</evidence>
<evidence type="ECO:0000313" key="10">
    <source>
        <dbReference type="EnsemblMetazoa" id="HelroP113444"/>
    </source>
</evidence>
<dbReference type="FunFam" id="3.60.15.10:FF:000008">
    <property type="entry name" value="Cleavage and polyadenylation specificity factor subunit 2"/>
    <property type="match status" value="1"/>
</dbReference>
<accession>T1EFS5</accession>
<evidence type="ECO:0000256" key="4">
    <source>
        <dbReference type="ARBA" id="ARBA00022884"/>
    </source>
</evidence>
<name>T1EFS5_HELRO</name>
<dbReference type="HOGENOM" id="CLU_002227_1_1_1"/>
<dbReference type="FunCoup" id="T1EFS5">
    <property type="interactions" value="1942"/>
</dbReference>
<reference evidence="10" key="3">
    <citation type="submission" date="2015-06" db="UniProtKB">
        <authorList>
            <consortium name="EnsemblMetazoa"/>
        </authorList>
    </citation>
    <scope>IDENTIFICATION</scope>
</reference>
<dbReference type="CDD" id="cd16293">
    <property type="entry name" value="CPSF2-like_MBL-fold"/>
    <property type="match status" value="1"/>
</dbReference>
<dbReference type="RefSeq" id="XP_009021832.1">
    <property type="nucleotide sequence ID" value="XM_009023584.1"/>
</dbReference>
<organism evidence="10 11">
    <name type="scientific">Helobdella robusta</name>
    <name type="common">Californian leech</name>
    <dbReference type="NCBI Taxonomy" id="6412"/>
    <lineage>
        <taxon>Eukaryota</taxon>
        <taxon>Metazoa</taxon>
        <taxon>Spiralia</taxon>
        <taxon>Lophotrochozoa</taxon>
        <taxon>Annelida</taxon>
        <taxon>Clitellata</taxon>
        <taxon>Hirudinea</taxon>
        <taxon>Rhynchobdellida</taxon>
        <taxon>Glossiphoniidae</taxon>
        <taxon>Helobdella</taxon>
    </lineage>
</organism>
<gene>
    <name evidence="10" type="primary">20195427</name>
    <name evidence="9" type="ORF">HELRODRAFT_113444</name>
</gene>
<dbReference type="PANTHER" id="PTHR45922:SF1">
    <property type="entry name" value="CLEAVAGE AND POLYADENYLATION SPECIFICITY FACTOR SUBUNIT 2"/>
    <property type="match status" value="1"/>
</dbReference>
<dbReference type="Pfam" id="PF13299">
    <property type="entry name" value="CPSF100_C"/>
    <property type="match status" value="1"/>
</dbReference>
<dbReference type="Proteomes" id="UP000015101">
    <property type="component" value="Unassembled WGS sequence"/>
</dbReference>
<evidence type="ECO:0000256" key="7">
    <source>
        <dbReference type="SAM" id="MobiDB-lite"/>
    </source>
</evidence>
<evidence type="ECO:0000313" key="9">
    <source>
        <dbReference type="EMBL" id="ESO00058.1"/>
    </source>
</evidence>
<dbReference type="InterPro" id="IPR011108">
    <property type="entry name" value="RMMBL"/>
</dbReference>
<evidence type="ECO:0000259" key="8">
    <source>
        <dbReference type="SMART" id="SM01027"/>
    </source>
</evidence>
<dbReference type="Pfam" id="PF10996">
    <property type="entry name" value="Beta-Casp"/>
    <property type="match status" value="1"/>
</dbReference>
<comment type="subcellular location">
    <subcellularLocation>
        <location evidence="1 6">Nucleus</location>
    </subcellularLocation>
</comment>
<dbReference type="InterPro" id="IPR027075">
    <property type="entry name" value="CPSF2"/>
</dbReference>
<dbReference type="CTD" id="20195427"/>
<dbReference type="InterPro" id="IPR036866">
    <property type="entry name" value="RibonucZ/Hydroxyglut_hydro"/>
</dbReference>
<feature type="domain" description="Beta-Casp" evidence="8">
    <location>
        <begin position="244"/>
        <end position="369"/>
    </location>
</feature>
<protein>
    <recommendedName>
        <fullName evidence="6">Cleavage and polyadenylation specificity factor subunit 2</fullName>
    </recommendedName>
    <alternativeName>
        <fullName evidence="6">Cleavage and polyadenylation specificity factor 100 kDa subunit</fullName>
    </alternativeName>
</protein>
<dbReference type="EnsemblMetazoa" id="HelroT113444">
    <property type="protein sequence ID" value="HelroP113444"/>
    <property type="gene ID" value="HelroG113444"/>
</dbReference>
<dbReference type="InterPro" id="IPR022712">
    <property type="entry name" value="Beta_Casp"/>
</dbReference>
<feature type="compositionally biased region" description="Acidic residues" evidence="7">
    <location>
        <begin position="664"/>
        <end position="681"/>
    </location>
</feature>
<dbReference type="InterPro" id="IPR025069">
    <property type="entry name" value="Cpsf2_C"/>
</dbReference>
<dbReference type="EMBL" id="AMQM01005650">
    <property type="status" value="NOT_ANNOTATED_CDS"/>
    <property type="molecule type" value="Genomic_DNA"/>
</dbReference>
<evidence type="ECO:0000256" key="5">
    <source>
        <dbReference type="ARBA" id="ARBA00023242"/>
    </source>
</evidence>
<dbReference type="GO" id="GO:0005847">
    <property type="term" value="C:mRNA cleavage and polyadenylation specificity factor complex"/>
    <property type="evidence" value="ECO:0000318"/>
    <property type="project" value="GO_Central"/>
</dbReference>
<keyword evidence="5 6" id="KW-0539">Nucleus</keyword>
<comment type="similarity">
    <text evidence="2 6">Belongs to the metallo-beta-lactamase superfamily. RNA-metabolizing metallo-beta-lactamase-like family. CPSF2/YSH1 subfamily.</text>
</comment>
<dbReference type="InterPro" id="IPR001279">
    <property type="entry name" value="Metallo-B-lactamas"/>
</dbReference>
<reference evidence="9 11" key="2">
    <citation type="journal article" date="2013" name="Nature">
        <title>Insights into bilaterian evolution from three spiralian genomes.</title>
        <authorList>
            <person name="Simakov O."/>
            <person name="Marletaz F."/>
            <person name="Cho S.J."/>
            <person name="Edsinger-Gonzales E."/>
            <person name="Havlak P."/>
            <person name="Hellsten U."/>
            <person name="Kuo D.H."/>
            <person name="Larsson T."/>
            <person name="Lv J."/>
            <person name="Arendt D."/>
            <person name="Savage R."/>
            <person name="Osoegawa K."/>
            <person name="de Jong P."/>
            <person name="Grimwood J."/>
            <person name="Chapman J.A."/>
            <person name="Shapiro H."/>
            <person name="Aerts A."/>
            <person name="Otillar R.P."/>
            <person name="Terry A.Y."/>
            <person name="Boore J.L."/>
            <person name="Grigoriev I.V."/>
            <person name="Lindberg D.R."/>
            <person name="Seaver E.C."/>
            <person name="Weisblat D.A."/>
            <person name="Putnam N.H."/>
            <person name="Rokhsar D.S."/>
        </authorList>
    </citation>
    <scope>NUCLEOTIDE SEQUENCE</scope>
</reference>
<dbReference type="GO" id="GO:0003723">
    <property type="term" value="F:RNA binding"/>
    <property type="evidence" value="ECO:0000318"/>
    <property type="project" value="GO_Central"/>
</dbReference>
<dbReference type="AlphaFoldDB" id="T1EFS5"/>
<dbReference type="GeneID" id="20195427"/>
<dbReference type="SUPFAM" id="SSF56281">
    <property type="entry name" value="Metallo-hydrolase/oxidoreductase"/>
    <property type="match status" value="1"/>
</dbReference>
<evidence type="ECO:0000256" key="6">
    <source>
        <dbReference type="RuleBase" id="RU365006"/>
    </source>
</evidence>
<dbReference type="InterPro" id="IPR035639">
    <property type="entry name" value="CPSF2_MBL"/>
</dbReference>
<dbReference type="EMBL" id="KB097026">
    <property type="protein sequence ID" value="ESO00058.1"/>
    <property type="molecule type" value="Genomic_DNA"/>
</dbReference>
<keyword evidence="3 6" id="KW-0507">mRNA processing</keyword>
<dbReference type="eggNOG" id="KOG1135">
    <property type="taxonomic scope" value="Eukaryota"/>
</dbReference>
<keyword evidence="11" id="KW-1185">Reference proteome</keyword>
<proteinExistence type="inferred from homology"/>
<dbReference type="OMA" id="QSRHNME"/>
<dbReference type="OrthoDB" id="64353at2759"/>
<feature type="compositionally biased region" description="Basic and acidic residues" evidence="7">
    <location>
        <begin position="654"/>
        <end position="663"/>
    </location>
</feature>
<dbReference type="GO" id="GO:0006398">
    <property type="term" value="P:mRNA 3'-end processing by stem-loop binding and cleavage"/>
    <property type="evidence" value="ECO:0000318"/>
    <property type="project" value="GO_Central"/>
</dbReference>
<reference evidence="11" key="1">
    <citation type="submission" date="2012-12" db="EMBL/GenBank/DDBJ databases">
        <authorList>
            <person name="Hellsten U."/>
            <person name="Grimwood J."/>
            <person name="Chapman J.A."/>
            <person name="Shapiro H."/>
            <person name="Aerts A."/>
            <person name="Otillar R.P."/>
            <person name="Terry A.Y."/>
            <person name="Boore J.L."/>
            <person name="Simakov O."/>
            <person name="Marletaz F."/>
            <person name="Cho S.-J."/>
            <person name="Edsinger-Gonzales E."/>
            <person name="Havlak P."/>
            <person name="Kuo D.-H."/>
            <person name="Larsson T."/>
            <person name="Lv J."/>
            <person name="Arendt D."/>
            <person name="Savage R."/>
            <person name="Osoegawa K."/>
            <person name="de Jong P."/>
            <person name="Lindberg D.R."/>
            <person name="Seaver E.C."/>
            <person name="Weisblat D.A."/>
            <person name="Putnam N.H."/>
            <person name="Grigoriev I.V."/>
            <person name="Rokhsar D.S."/>
        </authorList>
    </citation>
    <scope>NUCLEOTIDE SEQUENCE</scope>
</reference>